<feature type="domain" description="Cell morphogenesis protein C-terminal" evidence="3">
    <location>
        <begin position="2013"/>
        <end position="2264"/>
    </location>
</feature>
<name>A0AAE0SSA9_9BIVA</name>
<feature type="region of interest" description="Disordered" evidence="1">
    <location>
        <begin position="920"/>
        <end position="941"/>
    </location>
</feature>
<dbReference type="InterPro" id="IPR025614">
    <property type="entry name" value="Cell_morpho_N"/>
</dbReference>
<dbReference type="GO" id="GO:0030427">
    <property type="term" value="C:site of polarized growth"/>
    <property type="evidence" value="ECO:0007669"/>
    <property type="project" value="TreeGrafter"/>
</dbReference>
<evidence type="ECO:0000259" key="2">
    <source>
        <dbReference type="Pfam" id="PF14222"/>
    </source>
</evidence>
<evidence type="ECO:0000259" key="5">
    <source>
        <dbReference type="Pfam" id="PF19421"/>
    </source>
</evidence>
<evidence type="ECO:0000313" key="7">
    <source>
        <dbReference type="Proteomes" id="UP001195483"/>
    </source>
</evidence>
<evidence type="ECO:0000259" key="4">
    <source>
        <dbReference type="Pfam" id="PF14228"/>
    </source>
</evidence>
<accession>A0AAE0SSA9</accession>
<dbReference type="PANTHER" id="PTHR12295:SF30">
    <property type="entry name" value="PROTEIN FURRY"/>
    <property type="match status" value="1"/>
</dbReference>
<organism evidence="6 7">
    <name type="scientific">Potamilus streckersoni</name>
    <dbReference type="NCBI Taxonomy" id="2493646"/>
    <lineage>
        <taxon>Eukaryota</taxon>
        <taxon>Metazoa</taxon>
        <taxon>Spiralia</taxon>
        <taxon>Lophotrochozoa</taxon>
        <taxon>Mollusca</taxon>
        <taxon>Bivalvia</taxon>
        <taxon>Autobranchia</taxon>
        <taxon>Heteroconchia</taxon>
        <taxon>Palaeoheterodonta</taxon>
        <taxon>Unionida</taxon>
        <taxon>Unionoidea</taxon>
        <taxon>Unionidae</taxon>
        <taxon>Ambleminae</taxon>
        <taxon>Lampsilini</taxon>
        <taxon>Potamilus</taxon>
    </lineage>
</organism>
<feature type="domain" description="Protein furry C-terminal" evidence="5">
    <location>
        <begin position="2504"/>
        <end position="2908"/>
    </location>
</feature>
<feature type="compositionally biased region" description="Polar residues" evidence="1">
    <location>
        <begin position="920"/>
        <end position="930"/>
    </location>
</feature>
<protein>
    <recommendedName>
        <fullName evidence="8">Protein furry</fullName>
    </recommendedName>
</protein>
<evidence type="ECO:0008006" key="8">
    <source>
        <dbReference type="Google" id="ProtNLM"/>
    </source>
</evidence>
<feature type="domain" description="Cell morphogenesis central region" evidence="4">
    <location>
        <begin position="943"/>
        <end position="1113"/>
    </location>
</feature>
<feature type="domain" description="Cell morphogenesis central region" evidence="4">
    <location>
        <begin position="1393"/>
        <end position="1476"/>
    </location>
</feature>
<evidence type="ECO:0000256" key="1">
    <source>
        <dbReference type="SAM" id="MobiDB-lite"/>
    </source>
</evidence>
<feature type="compositionally biased region" description="Low complexity" evidence="1">
    <location>
        <begin position="1735"/>
        <end position="1752"/>
    </location>
</feature>
<dbReference type="SUPFAM" id="SSF48371">
    <property type="entry name" value="ARM repeat"/>
    <property type="match status" value="2"/>
</dbReference>
<dbReference type="InterPro" id="IPR016024">
    <property type="entry name" value="ARM-type_fold"/>
</dbReference>
<feature type="domain" description="Cell morphogenesis central region" evidence="4">
    <location>
        <begin position="1771"/>
        <end position="1868"/>
    </location>
</feature>
<feature type="domain" description="Cell morphogenesis central region" evidence="4">
    <location>
        <begin position="1180"/>
        <end position="1351"/>
    </location>
</feature>
<dbReference type="InterPro" id="IPR029473">
    <property type="entry name" value="MOR2-PAG1_mid"/>
</dbReference>
<feature type="compositionally biased region" description="Low complexity" evidence="1">
    <location>
        <begin position="1716"/>
        <end position="1726"/>
    </location>
</feature>
<proteinExistence type="predicted"/>
<dbReference type="InterPro" id="IPR045842">
    <property type="entry name" value="Fry_C"/>
</dbReference>
<feature type="region of interest" description="Disordered" evidence="1">
    <location>
        <begin position="2385"/>
        <end position="2415"/>
    </location>
</feature>
<feature type="region of interest" description="Disordered" evidence="1">
    <location>
        <begin position="1538"/>
        <end position="1578"/>
    </location>
</feature>
<dbReference type="InterPro" id="IPR025481">
    <property type="entry name" value="Cell_Morphogen_C"/>
</dbReference>
<evidence type="ECO:0000313" key="6">
    <source>
        <dbReference type="EMBL" id="KAK3597117.1"/>
    </source>
</evidence>
<reference evidence="6" key="3">
    <citation type="submission" date="2023-05" db="EMBL/GenBank/DDBJ databases">
        <authorList>
            <person name="Smith C.H."/>
        </authorList>
    </citation>
    <scope>NUCLEOTIDE SEQUENCE</scope>
    <source>
        <strain evidence="6">CHS0354</strain>
        <tissue evidence="6">Mantle</tissue>
    </source>
</reference>
<feature type="region of interest" description="Disordered" evidence="1">
    <location>
        <begin position="1716"/>
        <end position="1761"/>
    </location>
</feature>
<feature type="compositionally biased region" description="Basic and acidic residues" evidence="1">
    <location>
        <begin position="932"/>
        <end position="941"/>
    </location>
</feature>
<gene>
    <name evidence="6" type="ORF">CHS0354_021226</name>
</gene>
<dbReference type="PANTHER" id="PTHR12295">
    <property type="entry name" value="FURRY-RELATED"/>
    <property type="match status" value="1"/>
</dbReference>
<evidence type="ECO:0000259" key="3">
    <source>
        <dbReference type="Pfam" id="PF14225"/>
    </source>
</evidence>
<dbReference type="Pfam" id="PF14222">
    <property type="entry name" value="MOR2-PAG1_N"/>
    <property type="match status" value="1"/>
</dbReference>
<dbReference type="GO" id="GO:0005938">
    <property type="term" value="C:cell cortex"/>
    <property type="evidence" value="ECO:0007669"/>
    <property type="project" value="TreeGrafter"/>
</dbReference>
<dbReference type="GO" id="GO:0000902">
    <property type="term" value="P:cell morphogenesis"/>
    <property type="evidence" value="ECO:0007669"/>
    <property type="project" value="InterPro"/>
</dbReference>
<feature type="region of interest" description="Disordered" evidence="1">
    <location>
        <begin position="2458"/>
        <end position="2477"/>
    </location>
</feature>
<feature type="domain" description="Cell morphogenesis protein N-terminal" evidence="2">
    <location>
        <begin position="143"/>
        <end position="683"/>
    </location>
</feature>
<dbReference type="Pfam" id="PF19421">
    <property type="entry name" value="Fry_C"/>
    <property type="match status" value="1"/>
</dbReference>
<dbReference type="GO" id="GO:0031175">
    <property type="term" value="P:neuron projection development"/>
    <property type="evidence" value="ECO:0007669"/>
    <property type="project" value="TreeGrafter"/>
</dbReference>
<dbReference type="InterPro" id="IPR039867">
    <property type="entry name" value="Furry/Tao3/Mor2"/>
</dbReference>
<dbReference type="Proteomes" id="UP001195483">
    <property type="component" value="Unassembled WGS sequence"/>
</dbReference>
<keyword evidence="7" id="KW-1185">Reference proteome</keyword>
<feature type="domain" description="Cell morphogenesis central region" evidence="4">
    <location>
        <begin position="1615"/>
        <end position="1679"/>
    </location>
</feature>
<dbReference type="Pfam" id="PF14228">
    <property type="entry name" value="MOR2-PAG1_mid"/>
    <property type="match status" value="5"/>
</dbReference>
<feature type="compositionally biased region" description="Low complexity" evidence="1">
    <location>
        <begin position="1547"/>
        <end position="1561"/>
    </location>
</feature>
<feature type="region of interest" description="Disordered" evidence="1">
    <location>
        <begin position="2327"/>
        <end position="2360"/>
    </location>
</feature>
<sequence length="2930" mass="330871">MDTGSNKEDLDRQRRPESGELVIKFPWKRDNMAATSETVDEIKPGEHILRSLFLEFCTISERKIEQVLAEPLERPLAKSLQRGEDPQFDQLLLSLSTVAEQCLPSLLRALFRWYERQYMLEEGSHGECRYRHKSKGGKDFLCERRDLAIEFIYCLVLIEVLSKLSFHPGHDDLVGSIINQAFKHFKYKDGSSSDASSDLKRLQSNPNATNINIIADLYAEVIGVVAQSRFPPVRKTFLSELKELKLRDQTPYTAQSIISLLMGLKVFRVKMHPIEDFEACVQFLHELGHYFLEVKDRDIKHALAGLFVEILLPVAATAKNEVNVPVLKTFVDMMYAPCVDLTTKKRNILHMFPLVTCLLCVSQKTFFLNNWPYFLTTCLSSLKHKDTKTSRVALESLYRLLWVYMVRIKCESNTATNSRLQSIVNSLFPKGSKLVMPRDTPLNIFVKIIQFIAKEKLDFAMKEIIFDLLSVGKQAKVLNPERMSIGLRAFLVIADSLQQKDGDPPMPQSTATLPSGSTVRVKRTFLNKMLTDSMAKNIGLSQYYSYILKTFTSILRALDLQVGRPLLLTKAENVNKEPEEILIGDRKPKIDLFRTCIAAIPRLLPEGMKPQELVEILTILTVHFDEELRGLAFQALQNLMHESDKWKEHVVRGYVQFVQKDISDTNTQQLDGSLRMLMQLLSKFNSPPQKDRLIEASAVIPGSQGSLAALHEVEGLALVMLCSHRTVTRKLAAHLLKEVRLIVSQTQVTDNAHDHGFGHILIDVMDESCPAIVERLLPSLPPSEKTFILNSSHMDLHWVIERSTSSWCSHDKSHDEPHSESTFIKVDPWMQFIAKCISKDFAMSRCPYAVAHAWPIVMSRLTALYTLLDPNTMTNESRASSLLRSGSKKITTERDLHMQLWQNYVILACCIAQKKNILTSRSSTPDSGTPTEGEKGDTQKNGEKVSDLFRLLVPIMKCESADIRNTVVNGLGYTNPSVFKLLKDELVPFLKEAIDRKQESKRRRKRDVLRVQLARIFEIMTENRTFADSDTGVIDKTEGCLSMTFVEYIDGARLYLESESDRDLPILQDIRIHFSRFIRNLIYYTPVEYKKTLLSRELRYSLFDLFASWSGKFSHTSSALDKRLTKDDNCTELELSAVRAMSAVVTCGPVFDSNGLNDDGYIYNWLDRLLSSHDDRIYELAKETVVLLLDFNSETAGLLDWVIDKCYTGSSEVADGCFSAMAAVFQAREYPCDHVAMLNLAMLNVGSPQIITHETALQLLHLLDTRFFQEEPVLVDNVDEPRHHHMPINDILLSVSYSQSQMYLSEQLAQLHPDLTMPIFSEITHRFQTAKPPVCHSLLKYLLPWLHNMELVDPSLPQSNPFSSFLTRLQDINTETFKPPLKGEGWGSPEATKMVLNNLFYITVKYGDDHTQELEALWAALVVCWPNNLKVVLHYLVIITNIAATELLPYAKRVVSYLGRARPERLADELMNELQTVETLNVNIERTQTPPFFRLSNVKKPNVASNTTDDEKLENQVTDCTLEKGTLHTKRHSANNDDLVLDSAPCTETTTSVRGSGSSASSDDEMSIPSPVRIPESRINEYPDPYPLPMPAYGGYFAPLLEYLPESLQPSSGFHRSNIAVMFLSDLVLDGLEIDWSAHLPLMLHIVFLGLDHNRELVYEHCKKLIQNLMLLASAQEHPEVSRILLAYRSDMGDTLKLMSGSKEIAVTLTELTVTEETQSEETSTLRPVMRVDSTKTLTPGTPITPTTPDQPRSSYSETETRETILDVVKKILDVLTNRRGRPLWSYEDITPKTLVTQSATQLEYFLKLIVQFFSQLSPLALVEQRWSQVALQLSLSCSSRHYAGRSFQVLRALHIRPTSQMLADILSRLVETVAEQGEDMQGYVTEIILTLEELVDNLDLEVRPVDYMREIYMSTPNLAKDLSQGDGRFGLEPRRGAMMAPKQSSHNYHQHARSTSYCVNSAPSRATPFELRFRGGADIESRLRTNVPRSRSEKSLKNLEHGTEDKLTIVSQMFWIAVSLLESDYEYEFLLACRLLEKILQHMQPERHECRERLEKIQQQIKWTNFPGVQTLLLKGCTSQATFESTWHLLSRLTVCIDSPLIDPTGNLGFPVNVIVLFPHLVQMYENPTQACRDAADHISQICSQKSERLSNLGTVMSLYSRGTFGKDSFQWTKCVVKYLHDVYAPASLSMISFLVEVLEKGPLSYQPAILQILHCMVHYIDLSSSHHGVLNAELFSTVAKHVEGAHWKEALKIMKLTVTRSSTLAVVPPGSNVTSDFGVYSSHMSFAESEIVHKKELPGRILDFSVDLTETAIIGRKYLNTEVHGATNESVPSNESSLSRKSGSDTDSVWKRPQTSQARTRERLTELLSCYGQKRLPKSPSVIFSQSSDTLDHQQSVVSSGDDSIPDNAQSSDALYSESNCTDLISMTIKGFDFLDNELGESEQENDYFSQLGDRRHSLSLDSPEPEMTRPRCQYGSVPDLKLLDTLNLSEFPSSTAQSTESISLKEETFSDHESLASLAQEIDTGVQSTPAGISSIIVIQNPGLGERRKSSPLTASTHSLNSVSDIDTVELGSSAASSNFPHLYSAYLCAIQSDEIEDAWKQYVMDVMSESSATTAVKISYIFPRLYRELRRRLATITKEAGYYIAKSDSLRSIATQLLQVLDLMFTHLECPYFFTEADILIGSGVVDRHKRCLLEMQESFETYCMRKDQTEQCLESIKSSIKQQSLGDGGTSPPACSDEQKVDLGRKLYSLVFQLVLFFENYLKLLDVLCSVRSSPQVADMSVQVSVVKRDISGAQSELENGQVSPLNEYSPKTFSKQEAISSMLEYLRSQQYQKAIQLLRSFRSLWPDSLFGQSSDDDTVTLLNIYCGGLTEKITGLFVLTELDFDIGQLYSLLMDINFQLRNWSPGTPSPSSVDNTDRPDSSTL</sequence>
<dbReference type="EMBL" id="JAEAOA010001306">
    <property type="protein sequence ID" value="KAK3597117.1"/>
    <property type="molecule type" value="Genomic_DNA"/>
</dbReference>
<reference evidence="6" key="1">
    <citation type="journal article" date="2021" name="Genome Biol. Evol.">
        <title>A High-Quality Reference Genome for a Parasitic Bivalve with Doubly Uniparental Inheritance (Bivalvia: Unionida).</title>
        <authorList>
            <person name="Smith C.H."/>
        </authorList>
    </citation>
    <scope>NUCLEOTIDE SEQUENCE</scope>
    <source>
        <strain evidence="6">CHS0354</strain>
    </source>
</reference>
<comment type="caution">
    <text evidence="6">The sequence shown here is derived from an EMBL/GenBank/DDBJ whole genome shotgun (WGS) entry which is preliminary data.</text>
</comment>
<feature type="compositionally biased region" description="Polar residues" evidence="1">
    <location>
        <begin position="2329"/>
        <end position="2343"/>
    </location>
</feature>
<reference evidence="6" key="2">
    <citation type="journal article" date="2021" name="Genome Biol. Evol.">
        <title>Developing a high-quality reference genome for a parasitic bivalve with doubly uniparental inheritance (Bivalvia: Unionida).</title>
        <authorList>
            <person name="Smith C.H."/>
        </authorList>
    </citation>
    <scope>NUCLEOTIDE SEQUENCE</scope>
    <source>
        <strain evidence="6">CHS0354</strain>
        <tissue evidence="6">Mantle</tissue>
    </source>
</reference>
<dbReference type="Pfam" id="PF14225">
    <property type="entry name" value="MOR2-PAG1_C"/>
    <property type="match status" value="1"/>
</dbReference>